<evidence type="ECO:0000259" key="5">
    <source>
        <dbReference type="PROSITE" id="PS50110"/>
    </source>
</evidence>
<evidence type="ECO:0000313" key="7">
    <source>
        <dbReference type="Proteomes" id="UP000036959"/>
    </source>
</evidence>
<dbReference type="PANTHER" id="PTHR43214">
    <property type="entry name" value="TWO-COMPONENT RESPONSE REGULATOR"/>
    <property type="match status" value="1"/>
</dbReference>
<name>A0A0L0ME22_9BURK</name>
<dbReference type="AlphaFoldDB" id="A0A0L0ME22"/>
<dbReference type="CDD" id="cd06170">
    <property type="entry name" value="LuxR_C_like"/>
    <property type="match status" value="1"/>
</dbReference>
<dbReference type="InterPro" id="IPR001789">
    <property type="entry name" value="Sig_transdc_resp-reg_receiver"/>
</dbReference>
<dbReference type="InterPro" id="IPR058245">
    <property type="entry name" value="NreC/VraR/RcsB-like_REC"/>
</dbReference>
<dbReference type="Pfam" id="PF00072">
    <property type="entry name" value="Response_reg"/>
    <property type="match status" value="1"/>
</dbReference>
<comment type="caution">
    <text evidence="6">The sequence shown here is derived from an EMBL/GenBank/DDBJ whole genome shotgun (WGS) entry which is preliminary data.</text>
</comment>
<dbReference type="PROSITE" id="PS50110">
    <property type="entry name" value="RESPONSE_REGULATORY"/>
    <property type="match status" value="1"/>
</dbReference>
<dbReference type="GO" id="GO:0000160">
    <property type="term" value="P:phosphorelay signal transduction system"/>
    <property type="evidence" value="ECO:0007669"/>
    <property type="project" value="InterPro"/>
</dbReference>
<feature type="domain" description="Response regulatory" evidence="5">
    <location>
        <begin position="12"/>
        <end position="132"/>
    </location>
</feature>
<dbReference type="InterPro" id="IPR039420">
    <property type="entry name" value="WalR-like"/>
</dbReference>
<dbReference type="EMBL" id="LFJJ01000058">
    <property type="protein sequence ID" value="KND60525.1"/>
    <property type="molecule type" value="Genomic_DNA"/>
</dbReference>
<gene>
    <name evidence="6" type="ORF">BVER_03615c</name>
</gene>
<feature type="domain" description="HTH luxR-type" evidence="4">
    <location>
        <begin position="153"/>
        <end position="218"/>
    </location>
</feature>
<dbReference type="SMART" id="SM00448">
    <property type="entry name" value="REC"/>
    <property type="match status" value="1"/>
</dbReference>
<accession>A0A0L0ME22</accession>
<keyword evidence="7" id="KW-1185">Reference proteome</keyword>
<feature type="modified residue" description="4-aspartylphosphate" evidence="3">
    <location>
        <position position="63"/>
    </location>
</feature>
<dbReference type="InterPro" id="IPR000792">
    <property type="entry name" value="Tscrpt_reg_LuxR_C"/>
</dbReference>
<dbReference type="SMART" id="SM00421">
    <property type="entry name" value="HTH_LUXR"/>
    <property type="match status" value="1"/>
</dbReference>
<evidence type="ECO:0000313" key="6">
    <source>
        <dbReference type="EMBL" id="KND60525.1"/>
    </source>
</evidence>
<evidence type="ECO:0000256" key="3">
    <source>
        <dbReference type="PROSITE-ProRule" id="PRU00169"/>
    </source>
</evidence>
<dbReference type="GO" id="GO:0003677">
    <property type="term" value="F:DNA binding"/>
    <property type="evidence" value="ECO:0007669"/>
    <property type="project" value="UniProtKB-KW"/>
</dbReference>
<sequence length="220" mass="24188">MNETSNITSPIRVIVADDHPAVVKGIQTYMERDGHFQVVATANDTLMLAEVIDSTPCDYIFTDIGMRGIDGESNAIAFLRRLSWYSRRPKIVAVTIISQGQMLAGLIQLGIDGVVDKRDGLDCLPEAVHMIAGGSRYLSPSAKNTVDRFPSSTPACAGVLSRRELEVFHLYASGLLVEEIAERFGRSTKTIATQKRNGMRKLGLDSEVELVEYMRQIGLV</sequence>
<proteinExistence type="predicted"/>
<dbReference type="PATRIC" id="fig|242163.4.peg.5931"/>
<dbReference type="PANTHER" id="PTHR43214:SF17">
    <property type="entry name" value="TRANSCRIPTIONAL REGULATORY PROTEIN RCSB"/>
    <property type="match status" value="1"/>
</dbReference>
<dbReference type="PROSITE" id="PS50043">
    <property type="entry name" value="HTH_LUXR_2"/>
    <property type="match status" value="1"/>
</dbReference>
<dbReference type="SUPFAM" id="SSF52172">
    <property type="entry name" value="CheY-like"/>
    <property type="match status" value="1"/>
</dbReference>
<dbReference type="Gene3D" id="3.40.50.2300">
    <property type="match status" value="1"/>
</dbReference>
<evidence type="ECO:0000256" key="1">
    <source>
        <dbReference type="ARBA" id="ARBA00022553"/>
    </source>
</evidence>
<evidence type="ECO:0000259" key="4">
    <source>
        <dbReference type="PROSITE" id="PS50043"/>
    </source>
</evidence>
<keyword evidence="2" id="KW-0238">DNA-binding</keyword>
<evidence type="ECO:0000256" key="2">
    <source>
        <dbReference type="ARBA" id="ARBA00023125"/>
    </source>
</evidence>
<reference evidence="7" key="1">
    <citation type="submission" date="2015-06" db="EMBL/GenBank/DDBJ databases">
        <title>Comparative genomics of Burkholderia leaf nodule symbionts.</title>
        <authorList>
            <person name="Carlier A."/>
            <person name="Eberl L."/>
            <person name="Pinto-Carbo M."/>
        </authorList>
    </citation>
    <scope>NUCLEOTIDE SEQUENCE [LARGE SCALE GENOMIC DNA]</scope>
    <source>
        <strain evidence="7">UZHbot4</strain>
    </source>
</reference>
<dbReference type="CDD" id="cd17535">
    <property type="entry name" value="REC_NarL-like"/>
    <property type="match status" value="1"/>
</dbReference>
<dbReference type="SUPFAM" id="SSF46894">
    <property type="entry name" value="C-terminal effector domain of the bipartite response regulators"/>
    <property type="match status" value="1"/>
</dbReference>
<dbReference type="Pfam" id="PF00196">
    <property type="entry name" value="GerE"/>
    <property type="match status" value="1"/>
</dbReference>
<dbReference type="OrthoDB" id="8585266at2"/>
<dbReference type="GO" id="GO:0006355">
    <property type="term" value="P:regulation of DNA-templated transcription"/>
    <property type="evidence" value="ECO:0007669"/>
    <property type="project" value="InterPro"/>
</dbReference>
<dbReference type="InterPro" id="IPR011006">
    <property type="entry name" value="CheY-like_superfamily"/>
</dbReference>
<protein>
    <submittedName>
        <fullName evidence="6">Two-component response regulator</fullName>
    </submittedName>
</protein>
<dbReference type="PRINTS" id="PR00038">
    <property type="entry name" value="HTHLUXR"/>
</dbReference>
<dbReference type="Proteomes" id="UP000036959">
    <property type="component" value="Unassembled WGS sequence"/>
</dbReference>
<dbReference type="Gene3D" id="1.10.10.10">
    <property type="entry name" value="Winged helix-like DNA-binding domain superfamily/Winged helix DNA-binding domain"/>
    <property type="match status" value="1"/>
</dbReference>
<keyword evidence="1 3" id="KW-0597">Phosphoprotein</keyword>
<dbReference type="InterPro" id="IPR036388">
    <property type="entry name" value="WH-like_DNA-bd_sf"/>
</dbReference>
<organism evidence="6 7">
    <name type="scientific">Candidatus Burkholderia verschuerenii</name>
    <dbReference type="NCBI Taxonomy" id="242163"/>
    <lineage>
        <taxon>Bacteria</taxon>
        <taxon>Pseudomonadati</taxon>
        <taxon>Pseudomonadota</taxon>
        <taxon>Betaproteobacteria</taxon>
        <taxon>Burkholderiales</taxon>
        <taxon>Burkholderiaceae</taxon>
        <taxon>Burkholderia</taxon>
    </lineage>
</organism>
<dbReference type="RefSeq" id="WP_050453609.1">
    <property type="nucleotide sequence ID" value="NZ_LFJJ01000058.1"/>
</dbReference>
<dbReference type="InterPro" id="IPR016032">
    <property type="entry name" value="Sig_transdc_resp-reg_C-effctor"/>
</dbReference>